<feature type="region of interest" description="Disordered" evidence="1">
    <location>
        <begin position="1"/>
        <end position="22"/>
    </location>
</feature>
<proteinExistence type="predicted"/>
<dbReference type="PANTHER" id="PTHR42830">
    <property type="entry name" value="OSMOTICALLY INDUCIBLE FAMILY PROTEIN"/>
    <property type="match status" value="1"/>
</dbReference>
<dbReference type="AlphaFoldDB" id="A0A7V8FMN8"/>
<evidence type="ECO:0000313" key="2">
    <source>
        <dbReference type="EMBL" id="KAF1020233.1"/>
    </source>
</evidence>
<dbReference type="NCBIfam" id="TIGR03562">
    <property type="entry name" value="osmo_induc_OsmC"/>
    <property type="match status" value="1"/>
</dbReference>
<protein>
    <submittedName>
        <fullName evidence="2">Peroxiredoxin OsmC</fullName>
    </submittedName>
</protein>
<dbReference type="InterPro" id="IPR052707">
    <property type="entry name" value="OsmC_Ohr_Peroxiredoxin"/>
</dbReference>
<accession>A0A7V8FMN8</accession>
<dbReference type="Pfam" id="PF02566">
    <property type="entry name" value="OsmC"/>
    <property type="match status" value="1"/>
</dbReference>
<dbReference type="InterPro" id="IPR019904">
    <property type="entry name" value="Peroxiredoxin_OsmC"/>
</dbReference>
<gene>
    <name evidence="2" type="primary">osmC</name>
    <name evidence="2" type="ORF">GAK30_02657</name>
</gene>
<dbReference type="InterPro" id="IPR003718">
    <property type="entry name" value="OsmC/Ohr_fam"/>
</dbReference>
<dbReference type="GO" id="GO:0004601">
    <property type="term" value="F:peroxidase activity"/>
    <property type="evidence" value="ECO:0007669"/>
    <property type="project" value="InterPro"/>
</dbReference>
<dbReference type="Gene3D" id="3.30.300.20">
    <property type="match status" value="1"/>
</dbReference>
<sequence>MAERKASAVWQGDGKTGKGTVTTETGVLKDQPYGFATRFGDDRSGTNPEELLGAAHAACFTMAFAFAAERAGFVVERASTRAQVRLAKDGEGFAIDRIVLTLEAKAPGLSEAQFQELADGAKNTCPLSKALAGVEDIVLETTLLS</sequence>
<dbReference type="EMBL" id="WNDQ01000039">
    <property type="protein sequence ID" value="KAF1020233.1"/>
    <property type="molecule type" value="Genomic_DNA"/>
</dbReference>
<dbReference type="GO" id="GO:0006979">
    <property type="term" value="P:response to oxidative stress"/>
    <property type="evidence" value="ECO:0007669"/>
    <property type="project" value="InterPro"/>
</dbReference>
<evidence type="ECO:0000256" key="1">
    <source>
        <dbReference type="SAM" id="MobiDB-lite"/>
    </source>
</evidence>
<organism evidence="2 3">
    <name type="scientific">Paracidovorax wautersii</name>
    <dbReference type="NCBI Taxonomy" id="1177982"/>
    <lineage>
        <taxon>Bacteria</taxon>
        <taxon>Pseudomonadati</taxon>
        <taxon>Pseudomonadota</taxon>
        <taxon>Betaproteobacteria</taxon>
        <taxon>Burkholderiales</taxon>
        <taxon>Comamonadaceae</taxon>
        <taxon>Paracidovorax</taxon>
    </lineage>
</organism>
<evidence type="ECO:0000313" key="3">
    <source>
        <dbReference type="Proteomes" id="UP000461670"/>
    </source>
</evidence>
<dbReference type="PANTHER" id="PTHR42830:SF1">
    <property type="entry name" value="OSMOTICALLY INDUCIBLE FAMILY PROTEIN"/>
    <property type="match status" value="1"/>
</dbReference>
<dbReference type="Proteomes" id="UP000461670">
    <property type="component" value="Unassembled WGS sequence"/>
</dbReference>
<dbReference type="SUPFAM" id="SSF82784">
    <property type="entry name" value="OsmC-like"/>
    <property type="match status" value="1"/>
</dbReference>
<dbReference type="InterPro" id="IPR015946">
    <property type="entry name" value="KH_dom-like_a/b"/>
</dbReference>
<name>A0A7V8FMN8_9BURK</name>
<dbReference type="InterPro" id="IPR036102">
    <property type="entry name" value="OsmC/Ohrsf"/>
</dbReference>
<comment type="caution">
    <text evidence="2">The sequence shown here is derived from an EMBL/GenBank/DDBJ whole genome shotgun (WGS) entry which is preliminary data.</text>
</comment>
<reference evidence="3" key="1">
    <citation type="journal article" date="2020" name="MBio">
        <title>Horizontal gene transfer to a defensive symbiont with a reduced genome amongst a multipartite beetle microbiome.</title>
        <authorList>
            <person name="Waterworth S.C."/>
            <person name="Florez L.V."/>
            <person name="Rees E.R."/>
            <person name="Hertweck C."/>
            <person name="Kaltenpoth M."/>
            <person name="Kwan J.C."/>
        </authorList>
    </citation>
    <scope>NUCLEOTIDE SEQUENCE [LARGE SCALE GENOMIC DNA]</scope>
</reference>